<evidence type="ECO:0000313" key="2">
    <source>
        <dbReference type="Proteomes" id="UP001374584"/>
    </source>
</evidence>
<sequence length="77" mass="8143">MLFLLAGVVLPNDEAPQSIIMATVGDRALILIFFLCSSGLAEVSCFGILRYHLSVLTDQTGSSLYSAFSGAAENLCV</sequence>
<reference evidence="1 2" key="1">
    <citation type="submission" date="2024-01" db="EMBL/GenBank/DDBJ databases">
        <title>The genomes of 5 underutilized Papilionoideae crops provide insights into root nodulation and disease resistanc.</title>
        <authorList>
            <person name="Jiang F."/>
        </authorList>
    </citation>
    <scope>NUCLEOTIDE SEQUENCE [LARGE SCALE GENOMIC DNA]</scope>
    <source>
        <strain evidence="1">JINMINGXINNONG_FW02</strain>
        <tissue evidence="1">Leaves</tissue>
    </source>
</reference>
<organism evidence="1 2">
    <name type="scientific">Phaseolus coccineus</name>
    <name type="common">Scarlet runner bean</name>
    <name type="synonym">Phaseolus multiflorus</name>
    <dbReference type="NCBI Taxonomy" id="3886"/>
    <lineage>
        <taxon>Eukaryota</taxon>
        <taxon>Viridiplantae</taxon>
        <taxon>Streptophyta</taxon>
        <taxon>Embryophyta</taxon>
        <taxon>Tracheophyta</taxon>
        <taxon>Spermatophyta</taxon>
        <taxon>Magnoliopsida</taxon>
        <taxon>eudicotyledons</taxon>
        <taxon>Gunneridae</taxon>
        <taxon>Pentapetalae</taxon>
        <taxon>rosids</taxon>
        <taxon>fabids</taxon>
        <taxon>Fabales</taxon>
        <taxon>Fabaceae</taxon>
        <taxon>Papilionoideae</taxon>
        <taxon>50 kb inversion clade</taxon>
        <taxon>NPAAA clade</taxon>
        <taxon>indigoferoid/millettioid clade</taxon>
        <taxon>Phaseoleae</taxon>
        <taxon>Phaseolus</taxon>
    </lineage>
</organism>
<evidence type="ECO:0000313" key="1">
    <source>
        <dbReference type="EMBL" id="KAK7341769.1"/>
    </source>
</evidence>
<dbReference type="EMBL" id="JAYMYR010000009">
    <property type="protein sequence ID" value="KAK7341769.1"/>
    <property type="molecule type" value="Genomic_DNA"/>
</dbReference>
<dbReference type="AlphaFoldDB" id="A0AAN9LWG7"/>
<keyword evidence="2" id="KW-1185">Reference proteome</keyword>
<name>A0AAN9LWG7_PHACN</name>
<gene>
    <name evidence="1" type="ORF">VNO80_24708</name>
</gene>
<proteinExistence type="predicted"/>
<protein>
    <submittedName>
        <fullName evidence="1">Uncharacterized protein</fullName>
    </submittedName>
</protein>
<accession>A0AAN9LWG7</accession>
<dbReference type="Proteomes" id="UP001374584">
    <property type="component" value="Unassembled WGS sequence"/>
</dbReference>
<comment type="caution">
    <text evidence="1">The sequence shown here is derived from an EMBL/GenBank/DDBJ whole genome shotgun (WGS) entry which is preliminary data.</text>
</comment>